<gene>
    <name evidence="3" type="ORF">LZC95_04265</name>
</gene>
<dbReference type="InterPro" id="IPR007391">
    <property type="entry name" value="Vancomycin_resist_VanW"/>
</dbReference>
<dbReference type="EMBL" id="CP089982">
    <property type="protein sequence ID" value="WXA96053.1"/>
    <property type="molecule type" value="Genomic_DNA"/>
</dbReference>
<dbReference type="Pfam" id="PF04294">
    <property type="entry name" value="VanW"/>
    <property type="match status" value="1"/>
</dbReference>
<feature type="domain" description="YoaR-like putative peptidoglycan binding" evidence="2">
    <location>
        <begin position="82"/>
        <end position="186"/>
    </location>
</feature>
<feature type="region of interest" description="Disordered" evidence="1">
    <location>
        <begin position="458"/>
        <end position="526"/>
    </location>
</feature>
<dbReference type="RefSeq" id="WP_394846666.1">
    <property type="nucleotide sequence ID" value="NZ_CP089982.1"/>
</dbReference>
<accession>A0ABZ2KFD9</accession>
<evidence type="ECO:0000313" key="4">
    <source>
        <dbReference type="Proteomes" id="UP001379533"/>
    </source>
</evidence>
<dbReference type="PANTHER" id="PTHR35788:SF1">
    <property type="entry name" value="EXPORTED PROTEIN"/>
    <property type="match status" value="1"/>
</dbReference>
<sequence>MVLRFPTLTRALLAVGLLAGLGAVSIPLYRHFLPSDEIVPGLTIDGMAPEGDAASFVASRARSVAERKVTLVMNDHVALETTLGQLGVGVDEGRALELARAIGHEGDLLRRADESARARRGQLDVPLLPKVDVNAVAAAVERIKEKEDVGPISARLNVEQQTVVPERVGHFVDLDATIAALSKLVAGPPSSLPAKIVLPVQNFAPRVTSDFVRTIDVHTVMSEYLTYFSRNKDQSRRGQNIDNAAAKLDGLVLSPGELVSFNDVVGERSEENGFQKSWEIFKGEMVEGVGGGTCQVASTVHAAAFFAGLDIVERLPHSRPSAYIPMGLDATVVYPVVDMKLRNPFRFPIVLHAVVDGNRLRVAMLGKSRPATVSFSRDVVQTLPYARKVEEKALAGNKVIVKQHGIFGYRIERERVLRFRGGKERVEKNKDFYPPTTEIYNVPPGFDVALLPPLPTVSQDEGEGSDTSAQAAAAAVAATAIPPSGPTPLSPVPSQPVSTVVMEDAPGAHAPSLAQSRPVKKVTIRR</sequence>
<name>A0ABZ2KFD9_9BACT</name>
<dbReference type="Proteomes" id="UP001379533">
    <property type="component" value="Chromosome"/>
</dbReference>
<reference evidence="3 4" key="1">
    <citation type="submission" date="2021-12" db="EMBL/GenBank/DDBJ databases">
        <title>Discovery of the Pendulisporaceae a myxobacterial family with distinct sporulation behavior and unique specialized metabolism.</title>
        <authorList>
            <person name="Garcia R."/>
            <person name="Popoff A."/>
            <person name="Bader C.D."/>
            <person name="Loehr J."/>
            <person name="Walesch S."/>
            <person name="Walt C."/>
            <person name="Boldt J."/>
            <person name="Bunk B."/>
            <person name="Haeckl F.J.F.P.J."/>
            <person name="Gunesch A.P."/>
            <person name="Birkelbach J."/>
            <person name="Nuebel U."/>
            <person name="Pietschmann T."/>
            <person name="Bach T."/>
            <person name="Mueller R."/>
        </authorList>
    </citation>
    <scope>NUCLEOTIDE SEQUENCE [LARGE SCALE GENOMIC DNA]</scope>
    <source>
        <strain evidence="3 4">MSr12523</strain>
    </source>
</reference>
<protein>
    <submittedName>
        <fullName evidence="3">VanW family protein</fullName>
    </submittedName>
</protein>
<evidence type="ECO:0000259" key="2">
    <source>
        <dbReference type="Pfam" id="PF12229"/>
    </source>
</evidence>
<keyword evidence="4" id="KW-1185">Reference proteome</keyword>
<dbReference type="InterPro" id="IPR052913">
    <property type="entry name" value="Glycopeptide_resist_protein"/>
</dbReference>
<evidence type="ECO:0000256" key="1">
    <source>
        <dbReference type="SAM" id="MobiDB-lite"/>
    </source>
</evidence>
<feature type="compositionally biased region" description="Pro residues" evidence="1">
    <location>
        <begin position="483"/>
        <end position="494"/>
    </location>
</feature>
<dbReference type="InterPro" id="IPR022029">
    <property type="entry name" value="YoaR-like_PG-bd"/>
</dbReference>
<dbReference type="PANTHER" id="PTHR35788">
    <property type="entry name" value="EXPORTED PROTEIN-RELATED"/>
    <property type="match status" value="1"/>
</dbReference>
<organism evidence="3 4">
    <name type="scientific">Pendulispora brunnea</name>
    <dbReference type="NCBI Taxonomy" id="2905690"/>
    <lineage>
        <taxon>Bacteria</taxon>
        <taxon>Pseudomonadati</taxon>
        <taxon>Myxococcota</taxon>
        <taxon>Myxococcia</taxon>
        <taxon>Myxococcales</taxon>
        <taxon>Sorangiineae</taxon>
        <taxon>Pendulisporaceae</taxon>
        <taxon>Pendulispora</taxon>
    </lineage>
</organism>
<feature type="compositionally biased region" description="Low complexity" evidence="1">
    <location>
        <begin position="469"/>
        <end position="482"/>
    </location>
</feature>
<evidence type="ECO:0000313" key="3">
    <source>
        <dbReference type="EMBL" id="WXA96053.1"/>
    </source>
</evidence>
<proteinExistence type="predicted"/>
<dbReference type="Pfam" id="PF12229">
    <property type="entry name" value="PG_binding_4"/>
    <property type="match status" value="1"/>
</dbReference>